<dbReference type="EMBL" id="NAEP01000017">
    <property type="protein sequence ID" value="PDQ36356.1"/>
    <property type="molecule type" value="Genomic_DNA"/>
</dbReference>
<reference evidence="2" key="1">
    <citation type="submission" date="2017-03" db="EMBL/GenBank/DDBJ databases">
        <authorList>
            <person name="Lund M.B."/>
        </authorList>
    </citation>
    <scope>NUCLEOTIDE SEQUENCE [LARGE SCALE GENOMIC DNA]</scope>
</reference>
<dbReference type="Gene3D" id="3.40.50.1240">
    <property type="entry name" value="Phosphoglycerate mutase-like"/>
    <property type="match status" value="1"/>
</dbReference>
<dbReference type="GO" id="GO:0005737">
    <property type="term" value="C:cytoplasm"/>
    <property type="evidence" value="ECO:0007669"/>
    <property type="project" value="TreeGrafter"/>
</dbReference>
<dbReference type="SUPFAM" id="SSF53254">
    <property type="entry name" value="Phosphoglycerate mutase-like"/>
    <property type="match status" value="1"/>
</dbReference>
<dbReference type="CDD" id="cd07067">
    <property type="entry name" value="HP_PGM_like"/>
    <property type="match status" value="1"/>
</dbReference>
<dbReference type="Pfam" id="PF00300">
    <property type="entry name" value="His_Phos_1"/>
    <property type="match status" value="1"/>
</dbReference>
<dbReference type="AlphaFoldDB" id="A0A2A6FUP6"/>
<proteinExistence type="predicted"/>
<organism evidence="1 2">
    <name type="scientific">Candidatus Lumbricidiphila eiseniae</name>
    <dbReference type="NCBI Taxonomy" id="1969409"/>
    <lineage>
        <taxon>Bacteria</taxon>
        <taxon>Bacillati</taxon>
        <taxon>Actinomycetota</taxon>
        <taxon>Actinomycetes</taxon>
        <taxon>Micrococcales</taxon>
        <taxon>Microbacteriaceae</taxon>
        <taxon>Candidatus Lumbricidiphila</taxon>
    </lineage>
</organism>
<dbReference type="PANTHER" id="PTHR48100:SF51">
    <property type="entry name" value="PHOSPHOGLYCERATE MUTASE"/>
    <property type="match status" value="1"/>
</dbReference>
<name>A0A2A6FUP6_9MICO</name>
<sequence length="214" mass="23771">MSADLIHLVRHGEVYNPGGVLYGRLPGFALSELGHRMARAAADSLRAQGRDIRLLVASPLQRTQESAAPLSAIFGRPIDTDERVIEPTNVFEGKQLHGPRSVLRSPRSWPRLINPWRPSWGEPYRAIFARMNAAMADAHDRTPFGDVVIVSHQLPIEIVSRQLGGRALRHDPRARRCALSSVTTFRRENGRFIEVSYLDPAASLRTTARDVGAV</sequence>
<protein>
    <submittedName>
        <fullName evidence="1">Histidine phosphatase family protein</fullName>
    </submittedName>
</protein>
<dbReference type="SMART" id="SM00855">
    <property type="entry name" value="PGAM"/>
    <property type="match status" value="1"/>
</dbReference>
<dbReference type="PANTHER" id="PTHR48100">
    <property type="entry name" value="BROAD-SPECIFICITY PHOSPHATASE YOR283W-RELATED"/>
    <property type="match status" value="1"/>
</dbReference>
<gene>
    <name evidence="1" type="ORF">B5766_01280</name>
</gene>
<evidence type="ECO:0000313" key="2">
    <source>
        <dbReference type="Proteomes" id="UP000219994"/>
    </source>
</evidence>
<evidence type="ECO:0000313" key="1">
    <source>
        <dbReference type="EMBL" id="PDQ36356.1"/>
    </source>
</evidence>
<dbReference type="Proteomes" id="UP000219994">
    <property type="component" value="Unassembled WGS sequence"/>
</dbReference>
<dbReference type="InterPro" id="IPR050275">
    <property type="entry name" value="PGM_Phosphatase"/>
</dbReference>
<dbReference type="InterPro" id="IPR013078">
    <property type="entry name" value="His_Pase_superF_clade-1"/>
</dbReference>
<dbReference type="InterPro" id="IPR029033">
    <property type="entry name" value="His_PPase_superfam"/>
</dbReference>
<comment type="caution">
    <text evidence="1">The sequence shown here is derived from an EMBL/GenBank/DDBJ whole genome shotgun (WGS) entry which is preliminary data.</text>
</comment>
<dbReference type="GO" id="GO:0016791">
    <property type="term" value="F:phosphatase activity"/>
    <property type="evidence" value="ECO:0007669"/>
    <property type="project" value="TreeGrafter"/>
</dbReference>
<accession>A0A2A6FUP6</accession>